<dbReference type="RefSeq" id="WP_148691249.1">
    <property type="nucleotide sequence ID" value="NZ_CP020477.1"/>
</dbReference>
<dbReference type="GeneID" id="41590285"/>
<protein>
    <submittedName>
        <fullName evidence="2">Uncharacterized protein</fullName>
    </submittedName>
</protein>
<gene>
    <name evidence="2" type="ORF">B6F84_05160</name>
</gene>
<keyword evidence="1" id="KW-0812">Transmembrane</keyword>
<evidence type="ECO:0000313" key="3">
    <source>
        <dbReference type="Proteomes" id="UP000193404"/>
    </source>
</evidence>
<organism evidence="2 3">
    <name type="scientific">Acidianus manzaensis</name>
    <dbReference type="NCBI Taxonomy" id="282676"/>
    <lineage>
        <taxon>Archaea</taxon>
        <taxon>Thermoproteota</taxon>
        <taxon>Thermoprotei</taxon>
        <taxon>Sulfolobales</taxon>
        <taxon>Sulfolobaceae</taxon>
        <taxon>Acidianus</taxon>
    </lineage>
</organism>
<sequence length="197" mass="22807">MIIQKLSNNTYNISVLEKYNRQNSTLDSIASELGEHIITSFEGSYYYIIEYFNNNTIAIIYHLKNNSVILIPFYFPFQAKSNNITFIVKEYNSSNELSLNYTTTAEIIASSNYINITYNKLNFIPYYFIISNMSYKNDILHYYSERTSLLINGTPAFIQVSMKNLPTSNNYDKYIILSGIIVILVASTILVIRKKIK</sequence>
<keyword evidence="3" id="KW-1185">Reference proteome</keyword>
<keyword evidence="1" id="KW-1133">Transmembrane helix</keyword>
<keyword evidence="1" id="KW-0472">Membrane</keyword>
<evidence type="ECO:0000313" key="2">
    <source>
        <dbReference type="EMBL" id="ARM75479.1"/>
    </source>
</evidence>
<proteinExistence type="predicted"/>
<dbReference type="STRING" id="282676.B6F84_05160"/>
<dbReference type="EMBL" id="CP020477">
    <property type="protein sequence ID" value="ARM75479.1"/>
    <property type="molecule type" value="Genomic_DNA"/>
</dbReference>
<dbReference type="AlphaFoldDB" id="A0A1W6JYY2"/>
<reference evidence="2 3" key="1">
    <citation type="submission" date="2017-03" db="EMBL/GenBank/DDBJ databases">
        <title>Sulfur activation and transportation mechanism of thermophilic Archaea Acidianus manzaensis YN-25.</title>
        <authorList>
            <person name="Ma Y."/>
            <person name="Yang Y."/>
            <person name="Xia J."/>
        </authorList>
    </citation>
    <scope>NUCLEOTIDE SEQUENCE [LARGE SCALE GENOMIC DNA]</scope>
    <source>
        <strain evidence="2 3">YN-25</strain>
    </source>
</reference>
<feature type="transmembrane region" description="Helical" evidence="1">
    <location>
        <begin position="174"/>
        <end position="192"/>
    </location>
</feature>
<dbReference type="KEGG" id="aman:B6F84_05160"/>
<name>A0A1W6JYY2_9CREN</name>
<evidence type="ECO:0000256" key="1">
    <source>
        <dbReference type="SAM" id="Phobius"/>
    </source>
</evidence>
<accession>A0A1W6JYY2</accession>
<dbReference type="Proteomes" id="UP000193404">
    <property type="component" value="Chromosome"/>
</dbReference>